<comment type="similarity">
    <text evidence="2 12">Belongs to the RNA methyltransferase RsmE family.</text>
</comment>
<evidence type="ECO:0000313" key="15">
    <source>
        <dbReference type="EMBL" id="MEI5905787.1"/>
    </source>
</evidence>
<organism evidence="15 16">
    <name type="scientific">Bacillus spongiae</name>
    <dbReference type="NCBI Taxonomy" id="2683610"/>
    <lineage>
        <taxon>Bacteria</taxon>
        <taxon>Bacillati</taxon>
        <taxon>Bacillota</taxon>
        <taxon>Bacilli</taxon>
        <taxon>Bacillales</taxon>
        <taxon>Bacillaceae</taxon>
        <taxon>Bacillus</taxon>
    </lineage>
</organism>
<evidence type="ECO:0000256" key="11">
    <source>
        <dbReference type="ARBA" id="ARBA00047944"/>
    </source>
</evidence>
<dbReference type="NCBIfam" id="TIGR00046">
    <property type="entry name" value="RsmE family RNA methyltransferase"/>
    <property type="match status" value="1"/>
</dbReference>
<evidence type="ECO:0000256" key="1">
    <source>
        <dbReference type="ARBA" id="ARBA00004496"/>
    </source>
</evidence>
<comment type="catalytic activity">
    <reaction evidence="11 12">
        <text>uridine(1498) in 16S rRNA + S-adenosyl-L-methionine = N(3)-methyluridine(1498) in 16S rRNA + S-adenosyl-L-homocysteine + H(+)</text>
        <dbReference type="Rhea" id="RHEA:42920"/>
        <dbReference type="Rhea" id="RHEA-COMP:10283"/>
        <dbReference type="Rhea" id="RHEA-COMP:10284"/>
        <dbReference type="ChEBI" id="CHEBI:15378"/>
        <dbReference type="ChEBI" id="CHEBI:57856"/>
        <dbReference type="ChEBI" id="CHEBI:59789"/>
        <dbReference type="ChEBI" id="CHEBI:65315"/>
        <dbReference type="ChEBI" id="CHEBI:74502"/>
        <dbReference type="EC" id="2.1.1.193"/>
    </reaction>
</comment>
<evidence type="ECO:0000256" key="10">
    <source>
        <dbReference type="ARBA" id="ARBA00025699"/>
    </source>
</evidence>
<evidence type="ECO:0000256" key="2">
    <source>
        <dbReference type="ARBA" id="ARBA00005528"/>
    </source>
</evidence>
<dbReference type="InterPro" id="IPR029026">
    <property type="entry name" value="tRNA_m1G_MTases_N"/>
</dbReference>
<dbReference type="Gene3D" id="3.40.1280.10">
    <property type="match status" value="1"/>
</dbReference>
<evidence type="ECO:0000259" key="13">
    <source>
        <dbReference type="Pfam" id="PF04452"/>
    </source>
</evidence>
<comment type="caution">
    <text evidence="15">The sequence shown here is derived from an EMBL/GenBank/DDBJ whole genome shotgun (WGS) entry which is preliminary data.</text>
</comment>
<dbReference type="GO" id="GO:0032259">
    <property type="term" value="P:methylation"/>
    <property type="evidence" value="ECO:0007669"/>
    <property type="project" value="UniProtKB-KW"/>
</dbReference>
<sequence>MQRYFVNTHANDQGTFKVEHEDAHHMLKVMRMKPGDCFFSVFLNGQSALAKIVEITSESVIASVIEWKDEDKELPVGVTIVSGLPKGDKLEYVIQKGTELGAARFIPFKADRSIVKWDAKKASKKRDRWEKIAKEAAEQSHRTIVPTIDEPQTLQELVAISQNYDHKLIAYEEAAKEGEYSVLATKLANVSPGDSLLFVFGPEGGLSTDEVVHLKENGFQACGLGPRILRTETAPLYALSAISFKFELMR</sequence>
<comment type="subcellular location">
    <subcellularLocation>
        <location evidence="1 12">Cytoplasm</location>
    </subcellularLocation>
</comment>
<evidence type="ECO:0000256" key="5">
    <source>
        <dbReference type="ARBA" id="ARBA00022490"/>
    </source>
</evidence>
<dbReference type="InterPro" id="IPR015947">
    <property type="entry name" value="PUA-like_sf"/>
</dbReference>
<evidence type="ECO:0000313" key="16">
    <source>
        <dbReference type="Proteomes" id="UP001312865"/>
    </source>
</evidence>
<keyword evidence="16" id="KW-1185">Reference proteome</keyword>
<reference evidence="15 16" key="1">
    <citation type="journal article" date="2018" name="J. Microbiol.">
        <title>Bacillus spongiae sp. nov., isolated from sponge of Jeju Island.</title>
        <authorList>
            <person name="Lee G.E."/>
            <person name="Im W.T."/>
            <person name="Park J.S."/>
        </authorList>
    </citation>
    <scope>NUCLEOTIDE SEQUENCE [LARGE SCALE GENOMIC DNA]</scope>
    <source>
        <strain evidence="15 16">135PIL107-10</strain>
    </source>
</reference>
<dbReference type="Proteomes" id="UP001312865">
    <property type="component" value="Unassembled WGS sequence"/>
</dbReference>
<dbReference type="EC" id="2.1.1.193" evidence="3 12"/>
<evidence type="ECO:0000256" key="7">
    <source>
        <dbReference type="ARBA" id="ARBA00022603"/>
    </source>
</evidence>
<protein>
    <recommendedName>
        <fullName evidence="4 12">Ribosomal RNA small subunit methyltransferase E</fullName>
        <ecNumber evidence="3 12">2.1.1.193</ecNumber>
    </recommendedName>
</protein>
<keyword evidence="7 12" id="KW-0489">Methyltransferase</keyword>
<dbReference type="InterPro" id="IPR046887">
    <property type="entry name" value="RsmE_PUA-like"/>
</dbReference>
<evidence type="ECO:0000256" key="3">
    <source>
        <dbReference type="ARBA" id="ARBA00012328"/>
    </source>
</evidence>
<dbReference type="Gene3D" id="2.40.240.20">
    <property type="entry name" value="Hypothetical PUA domain-like, domain 1"/>
    <property type="match status" value="1"/>
</dbReference>
<accession>A0ABU8H9D2</accession>
<dbReference type="InterPro" id="IPR006700">
    <property type="entry name" value="RsmE"/>
</dbReference>
<comment type="function">
    <text evidence="10 12">Specifically methylates the N3 position of the uracil ring of uridine 1498 (m3U1498) in 16S rRNA. Acts on the fully assembled 30S ribosomal subunit.</text>
</comment>
<proteinExistence type="inferred from homology"/>
<dbReference type="PIRSF" id="PIRSF015601">
    <property type="entry name" value="MTase_slr0722"/>
    <property type="match status" value="1"/>
</dbReference>
<dbReference type="RefSeq" id="WP_336585194.1">
    <property type="nucleotide sequence ID" value="NZ_JBBAXC010000001.1"/>
</dbReference>
<feature type="domain" description="Ribosomal RNA small subunit methyltransferase E methyltransferase" evidence="13">
    <location>
        <begin position="73"/>
        <end position="243"/>
    </location>
</feature>
<dbReference type="EMBL" id="JBBAXC010000001">
    <property type="protein sequence ID" value="MEI5905787.1"/>
    <property type="molecule type" value="Genomic_DNA"/>
</dbReference>
<evidence type="ECO:0000256" key="12">
    <source>
        <dbReference type="PIRNR" id="PIRNR015601"/>
    </source>
</evidence>
<keyword evidence="6 12" id="KW-0698">rRNA processing</keyword>
<evidence type="ECO:0000256" key="8">
    <source>
        <dbReference type="ARBA" id="ARBA00022679"/>
    </source>
</evidence>
<dbReference type="Pfam" id="PF20260">
    <property type="entry name" value="PUA_4"/>
    <property type="match status" value="1"/>
</dbReference>
<dbReference type="PANTHER" id="PTHR30027:SF3">
    <property type="entry name" value="16S RRNA (URACIL(1498)-N(3))-METHYLTRANSFERASE"/>
    <property type="match status" value="1"/>
</dbReference>
<dbReference type="NCBIfam" id="NF008692">
    <property type="entry name" value="PRK11713.1-5"/>
    <property type="match status" value="1"/>
</dbReference>
<dbReference type="GO" id="GO:0008168">
    <property type="term" value="F:methyltransferase activity"/>
    <property type="evidence" value="ECO:0007669"/>
    <property type="project" value="UniProtKB-KW"/>
</dbReference>
<dbReference type="SUPFAM" id="SSF75217">
    <property type="entry name" value="alpha/beta knot"/>
    <property type="match status" value="1"/>
</dbReference>
<evidence type="ECO:0000259" key="14">
    <source>
        <dbReference type="Pfam" id="PF20260"/>
    </source>
</evidence>
<evidence type="ECO:0000256" key="6">
    <source>
        <dbReference type="ARBA" id="ARBA00022552"/>
    </source>
</evidence>
<dbReference type="InterPro" id="IPR029028">
    <property type="entry name" value="Alpha/beta_knot_MTases"/>
</dbReference>
<dbReference type="InterPro" id="IPR046886">
    <property type="entry name" value="RsmE_MTase_dom"/>
</dbReference>
<keyword evidence="8 12" id="KW-0808">Transferase</keyword>
<name>A0ABU8H9D2_9BACI</name>
<dbReference type="Pfam" id="PF04452">
    <property type="entry name" value="Methyltrans_RNA"/>
    <property type="match status" value="1"/>
</dbReference>
<evidence type="ECO:0000256" key="4">
    <source>
        <dbReference type="ARBA" id="ARBA00013673"/>
    </source>
</evidence>
<evidence type="ECO:0000256" key="9">
    <source>
        <dbReference type="ARBA" id="ARBA00022691"/>
    </source>
</evidence>
<keyword evidence="9 12" id="KW-0949">S-adenosyl-L-methionine</keyword>
<dbReference type="SUPFAM" id="SSF88697">
    <property type="entry name" value="PUA domain-like"/>
    <property type="match status" value="1"/>
</dbReference>
<dbReference type="CDD" id="cd18084">
    <property type="entry name" value="RsmE-like"/>
    <property type="match status" value="1"/>
</dbReference>
<feature type="domain" description="Ribosomal RNA small subunit methyltransferase E PUA-like" evidence="14">
    <location>
        <begin position="21"/>
        <end position="64"/>
    </location>
</feature>
<dbReference type="PANTHER" id="PTHR30027">
    <property type="entry name" value="RIBOSOMAL RNA SMALL SUBUNIT METHYLTRANSFERASE E"/>
    <property type="match status" value="1"/>
</dbReference>
<keyword evidence="5 12" id="KW-0963">Cytoplasm</keyword>
<gene>
    <name evidence="15" type="ORF">WAK64_01740</name>
</gene>
<dbReference type="NCBIfam" id="NF008691">
    <property type="entry name" value="PRK11713.1-4"/>
    <property type="match status" value="1"/>
</dbReference>